<gene>
    <name evidence="2" type="ORF">LWI29_005398</name>
</gene>
<sequence>MLKPLNNQPSGLKLVNPPSKHKQGFQQELYHYKLELHNQDLFNQDLLNQDPYNQDLYNKGSHKLNTGKTDSDLIKVLEDELAGIEINAVSQGWLAGFVERSLFGLLG</sequence>
<evidence type="ECO:0000313" key="2">
    <source>
        <dbReference type="EMBL" id="KAK0578124.1"/>
    </source>
</evidence>
<dbReference type="Proteomes" id="UP001168877">
    <property type="component" value="Unassembled WGS sequence"/>
</dbReference>
<protein>
    <submittedName>
        <fullName evidence="2">Uncharacterized protein</fullName>
    </submittedName>
</protein>
<reference evidence="2" key="1">
    <citation type="journal article" date="2022" name="Plant J.">
        <title>Strategies of tolerance reflected in two North American maple genomes.</title>
        <authorList>
            <person name="McEvoy S.L."/>
            <person name="Sezen U.U."/>
            <person name="Trouern-Trend A."/>
            <person name="McMahon S.M."/>
            <person name="Schaberg P.G."/>
            <person name="Yang J."/>
            <person name="Wegrzyn J.L."/>
            <person name="Swenson N.G."/>
        </authorList>
    </citation>
    <scope>NUCLEOTIDE SEQUENCE</scope>
    <source>
        <strain evidence="2">NS2018</strain>
    </source>
</reference>
<comment type="caution">
    <text evidence="2">The sequence shown here is derived from an EMBL/GenBank/DDBJ whole genome shotgun (WGS) entry which is preliminary data.</text>
</comment>
<evidence type="ECO:0000313" key="3">
    <source>
        <dbReference type="Proteomes" id="UP001168877"/>
    </source>
</evidence>
<proteinExistence type="predicted"/>
<feature type="compositionally biased region" description="Polar residues" evidence="1">
    <location>
        <begin position="1"/>
        <end position="10"/>
    </location>
</feature>
<reference evidence="2" key="2">
    <citation type="submission" date="2023-06" db="EMBL/GenBank/DDBJ databases">
        <authorList>
            <person name="Swenson N.G."/>
            <person name="Wegrzyn J.L."/>
            <person name="Mcevoy S.L."/>
        </authorList>
    </citation>
    <scope>NUCLEOTIDE SEQUENCE</scope>
    <source>
        <strain evidence="2">NS2018</strain>
        <tissue evidence="2">Leaf</tissue>
    </source>
</reference>
<dbReference type="AlphaFoldDB" id="A0AA39V6L2"/>
<accession>A0AA39V6L2</accession>
<organism evidence="2 3">
    <name type="scientific">Acer saccharum</name>
    <name type="common">Sugar maple</name>
    <dbReference type="NCBI Taxonomy" id="4024"/>
    <lineage>
        <taxon>Eukaryota</taxon>
        <taxon>Viridiplantae</taxon>
        <taxon>Streptophyta</taxon>
        <taxon>Embryophyta</taxon>
        <taxon>Tracheophyta</taxon>
        <taxon>Spermatophyta</taxon>
        <taxon>Magnoliopsida</taxon>
        <taxon>eudicotyledons</taxon>
        <taxon>Gunneridae</taxon>
        <taxon>Pentapetalae</taxon>
        <taxon>rosids</taxon>
        <taxon>malvids</taxon>
        <taxon>Sapindales</taxon>
        <taxon>Sapindaceae</taxon>
        <taxon>Hippocastanoideae</taxon>
        <taxon>Acereae</taxon>
        <taxon>Acer</taxon>
    </lineage>
</organism>
<name>A0AA39V6L2_ACESA</name>
<keyword evidence="3" id="KW-1185">Reference proteome</keyword>
<dbReference type="EMBL" id="JAUESC010000385">
    <property type="protein sequence ID" value="KAK0578124.1"/>
    <property type="molecule type" value="Genomic_DNA"/>
</dbReference>
<feature type="region of interest" description="Disordered" evidence="1">
    <location>
        <begin position="1"/>
        <end position="21"/>
    </location>
</feature>
<evidence type="ECO:0000256" key="1">
    <source>
        <dbReference type="SAM" id="MobiDB-lite"/>
    </source>
</evidence>